<feature type="domain" description="MurNAc-LAA" evidence="5">
    <location>
        <begin position="85"/>
        <end position="225"/>
    </location>
</feature>
<keyword evidence="3" id="KW-0378">Hydrolase</keyword>
<name>A0ABX7M4Z4_9RHOO</name>
<dbReference type="Pfam" id="PF01520">
    <property type="entry name" value="Amidase_3"/>
    <property type="match status" value="1"/>
</dbReference>
<evidence type="ECO:0000256" key="1">
    <source>
        <dbReference type="ARBA" id="ARBA00001561"/>
    </source>
</evidence>
<evidence type="ECO:0000313" key="7">
    <source>
        <dbReference type="Proteomes" id="UP000663570"/>
    </source>
</evidence>
<dbReference type="PANTHER" id="PTHR30404:SF0">
    <property type="entry name" value="N-ACETYLMURAMOYL-L-ALANINE AMIDASE AMIC"/>
    <property type="match status" value="1"/>
</dbReference>
<evidence type="ECO:0000313" key="6">
    <source>
        <dbReference type="EMBL" id="QSI76839.1"/>
    </source>
</evidence>
<comment type="catalytic activity">
    <reaction evidence="1">
        <text>Hydrolyzes the link between N-acetylmuramoyl residues and L-amino acid residues in certain cell-wall glycopeptides.</text>
        <dbReference type="EC" id="3.5.1.28"/>
    </reaction>
</comment>
<reference evidence="6 7" key="1">
    <citation type="submission" date="2021-02" db="EMBL/GenBank/DDBJ databases">
        <title>Niveibacterium changnyeongensis HC41.</title>
        <authorList>
            <person name="Kang M."/>
        </authorList>
    </citation>
    <scope>NUCLEOTIDE SEQUENCE [LARGE SCALE GENOMIC DNA]</scope>
    <source>
        <strain evidence="6 7">HC41</strain>
    </source>
</reference>
<dbReference type="SMART" id="SM00646">
    <property type="entry name" value="Ami_3"/>
    <property type="match status" value="1"/>
</dbReference>
<protein>
    <recommendedName>
        <fullName evidence="2">N-acetylmuramoyl-L-alanine amidase</fullName>
        <ecNumber evidence="2">3.5.1.28</ecNumber>
    </recommendedName>
</protein>
<keyword evidence="4" id="KW-0732">Signal</keyword>
<dbReference type="EMBL" id="CP071060">
    <property type="protein sequence ID" value="QSI76839.1"/>
    <property type="molecule type" value="Genomic_DNA"/>
</dbReference>
<dbReference type="Proteomes" id="UP000663570">
    <property type="component" value="Chromosome"/>
</dbReference>
<dbReference type="PANTHER" id="PTHR30404">
    <property type="entry name" value="N-ACETYLMURAMOYL-L-ALANINE AMIDASE"/>
    <property type="match status" value="1"/>
</dbReference>
<dbReference type="CDD" id="cd02696">
    <property type="entry name" value="MurNAc-LAA"/>
    <property type="match status" value="1"/>
</dbReference>
<dbReference type="Gene3D" id="3.40.630.40">
    <property type="entry name" value="Zn-dependent exopeptidases"/>
    <property type="match status" value="1"/>
</dbReference>
<evidence type="ECO:0000256" key="4">
    <source>
        <dbReference type="SAM" id="SignalP"/>
    </source>
</evidence>
<dbReference type="SUPFAM" id="SSF53187">
    <property type="entry name" value="Zn-dependent exopeptidases"/>
    <property type="match status" value="1"/>
</dbReference>
<evidence type="ECO:0000259" key="5">
    <source>
        <dbReference type="SMART" id="SM00646"/>
    </source>
</evidence>
<feature type="chain" id="PRO_5047467039" description="N-acetylmuramoyl-L-alanine amidase" evidence="4">
    <location>
        <begin position="26"/>
        <end position="230"/>
    </location>
</feature>
<dbReference type="InterPro" id="IPR002508">
    <property type="entry name" value="MurNAc-LAA_cat"/>
</dbReference>
<evidence type="ECO:0000256" key="2">
    <source>
        <dbReference type="ARBA" id="ARBA00011901"/>
    </source>
</evidence>
<accession>A0ABX7M4Z4</accession>
<sequence>MRSIRHAAVAAITLLLLGAATIGHAATVAVDVGHTPKHVGARGAAGGEEYAFNRALGRRLGDLLGMRGFVVIRVGGDGREIELRQRTAQAAGADLFVSIHHDSIQQAWIDAGRRGEFSGYALFVSEKNPDYSGSLRCAKTIGEQLRGAGEAPSLYHATPIAGENRPIVDELRGVHRFDDLVVLKTATMPAVLVEAGVIANPQEEVRLGKPATRERLAQAIADGITRCLQP</sequence>
<organism evidence="6 7">
    <name type="scientific">Niveibacterium microcysteis</name>
    <dbReference type="NCBI Taxonomy" id="2811415"/>
    <lineage>
        <taxon>Bacteria</taxon>
        <taxon>Pseudomonadati</taxon>
        <taxon>Pseudomonadota</taxon>
        <taxon>Betaproteobacteria</taxon>
        <taxon>Rhodocyclales</taxon>
        <taxon>Rhodocyclaceae</taxon>
        <taxon>Niveibacterium</taxon>
    </lineage>
</organism>
<dbReference type="EC" id="3.5.1.28" evidence="2"/>
<gene>
    <name evidence="6" type="ORF">JY500_20715</name>
</gene>
<proteinExistence type="predicted"/>
<feature type="signal peptide" evidence="4">
    <location>
        <begin position="1"/>
        <end position="25"/>
    </location>
</feature>
<dbReference type="RefSeq" id="WP_206254443.1">
    <property type="nucleotide sequence ID" value="NZ_CP071060.1"/>
</dbReference>
<keyword evidence="7" id="KW-1185">Reference proteome</keyword>
<evidence type="ECO:0000256" key="3">
    <source>
        <dbReference type="ARBA" id="ARBA00022801"/>
    </source>
</evidence>
<dbReference type="InterPro" id="IPR050695">
    <property type="entry name" value="N-acetylmuramoyl_amidase_3"/>
</dbReference>